<evidence type="ECO:0000313" key="4">
    <source>
        <dbReference type="Proteomes" id="UP000549617"/>
    </source>
</evidence>
<protein>
    <recommendedName>
        <fullName evidence="2">HTH LytTR-type domain-containing protein</fullName>
    </recommendedName>
</protein>
<sequence length="278" mass="30828">MKRLRRLLLEFWAMVMVAGVVGFLGPFGTYLGGAFLSRFATWGIFFGGAYLLVRPTIQLLRWIAKVTGLPKGALVFWGVMLTSLPMALIWRLMGGEEVRLLGGYPGMLPFTVLSALAIMAVVSWAERADAHLLHYYDASRIGQFGSGYPVYPVAGQGEGRSSTLTADPETKSLRPRLHQRLSPAFIGDILALESEDHYVRVHGADRSELVFLRLRDAIAEMEGRPGAQTHRSWWVAQDAVAEVIGNGRHREVRLVNGLRSPVARDSVDRLRRAGFLPD</sequence>
<feature type="transmembrane region" description="Helical" evidence="1">
    <location>
        <begin position="7"/>
        <end position="24"/>
    </location>
</feature>
<accession>A0A7W9EFP7</accession>
<dbReference type="InterPro" id="IPR007492">
    <property type="entry name" value="LytTR_DNA-bd_dom"/>
</dbReference>
<feature type="domain" description="HTH LytTR-type" evidence="2">
    <location>
        <begin position="186"/>
        <end position="276"/>
    </location>
</feature>
<keyword evidence="1" id="KW-0472">Membrane</keyword>
<evidence type="ECO:0000256" key="1">
    <source>
        <dbReference type="SAM" id="Phobius"/>
    </source>
</evidence>
<feature type="transmembrane region" description="Helical" evidence="1">
    <location>
        <begin position="104"/>
        <end position="125"/>
    </location>
</feature>
<dbReference type="Pfam" id="PF04397">
    <property type="entry name" value="LytTR"/>
    <property type="match status" value="1"/>
</dbReference>
<keyword evidence="1" id="KW-0812">Transmembrane</keyword>
<comment type="caution">
    <text evidence="3">The sequence shown here is derived from an EMBL/GenBank/DDBJ whole genome shotgun (WGS) entry which is preliminary data.</text>
</comment>
<reference evidence="3 4" key="1">
    <citation type="submission" date="2020-08" db="EMBL/GenBank/DDBJ databases">
        <title>Genomic Encyclopedia of Type Strains, Phase IV (KMG-IV): sequencing the most valuable type-strain genomes for metagenomic binning, comparative biology and taxonomic classification.</title>
        <authorList>
            <person name="Goeker M."/>
        </authorList>
    </citation>
    <scope>NUCLEOTIDE SEQUENCE [LARGE SCALE GENOMIC DNA]</scope>
    <source>
        <strain evidence="3 4">DSM 25079</strain>
    </source>
</reference>
<dbReference type="AlphaFoldDB" id="A0A7W9EFP7"/>
<keyword evidence="4" id="KW-1185">Reference proteome</keyword>
<proteinExistence type="predicted"/>
<feature type="transmembrane region" description="Helical" evidence="1">
    <location>
        <begin position="74"/>
        <end position="92"/>
    </location>
</feature>
<organism evidence="3 4">
    <name type="scientific">Sphingobium boeckii</name>
    <dbReference type="NCBI Taxonomy" id="1082345"/>
    <lineage>
        <taxon>Bacteria</taxon>
        <taxon>Pseudomonadati</taxon>
        <taxon>Pseudomonadota</taxon>
        <taxon>Alphaproteobacteria</taxon>
        <taxon>Sphingomonadales</taxon>
        <taxon>Sphingomonadaceae</taxon>
        <taxon>Sphingobium</taxon>
    </lineage>
</organism>
<gene>
    <name evidence="3" type="ORF">FHS49_001942</name>
</gene>
<keyword evidence="1" id="KW-1133">Transmembrane helix</keyword>
<dbReference type="PROSITE" id="PS50930">
    <property type="entry name" value="HTH_LYTTR"/>
    <property type="match status" value="1"/>
</dbReference>
<dbReference type="Proteomes" id="UP000549617">
    <property type="component" value="Unassembled WGS sequence"/>
</dbReference>
<feature type="transmembrane region" description="Helical" evidence="1">
    <location>
        <begin position="30"/>
        <end position="53"/>
    </location>
</feature>
<dbReference type="SMART" id="SM00850">
    <property type="entry name" value="LytTR"/>
    <property type="match status" value="1"/>
</dbReference>
<evidence type="ECO:0000259" key="2">
    <source>
        <dbReference type="PROSITE" id="PS50930"/>
    </source>
</evidence>
<evidence type="ECO:0000313" key="3">
    <source>
        <dbReference type="EMBL" id="MBB5685926.1"/>
    </source>
</evidence>
<dbReference type="GO" id="GO:0003677">
    <property type="term" value="F:DNA binding"/>
    <property type="evidence" value="ECO:0007669"/>
    <property type="project" value="InterPro"/>
</dbReference>
<dbReference type="RefSeq" id="WP_343052952.1">
    <property type="nucleotide sequence ID" value="NZ_JACIJC010000003.1"/>
</dbReference>
<dbReference type="EMBL" id="JACIJC010000003">
    <property type="protein sequence ID" value="MBB5685926.1"/>
    <property type="molecule type" value="Genomic_DNA"/>
</dbReference>
<name>A0A7W9EFP7_9SPHN</name>
<dbReference type="Gene3D" id="2.40.50.1020">
    <property type="entry name" value="LytTr DNA-binding domain"/>
    <property type="match status" value="1"/>
</dbReference>